<keyword evidence="4" id="KW-1185">Reference proteome</keyword>
<feature type="transmembrane region" description="Helical" evidence="2">
    <location>
        <begin position="370"/>
        <end position="390"/>
    </location>
</feature>
<feature type="transmembrane region" description="Helical" evidence="2">
    <location>
        <begin position="209"/>
        <end position="231"/>
    </location>
</feature>
<accession>A0ABZ1C7X2</accession>
<feature type="transmembrane region" description="Helical" evidence="2">
    <location>
        <begin position="125"/>
        <end position="147"/>
    </location>
</feature>
<dbReference type="PANTHER" id="PTHR11328">
    <property type="entry name" value="MAJOR FACILITATOR SUPERFAMILY DOMAIN-CONTAINING PROTEIN"/>
    <property type="match status" value="1"/>
</dbReference>
<comment type="similarity">
    <text evidence="1">Belongs to the sodium:galactoside symporter (TC 2.A.2) family.</text>
</comment>
<keyword evidence="2" id="KW-0812">Transmembrane</keyword>
<dbReference type="InterPro" id="IPR039672">
    <property type="entry name" value="MFS_2"/>
</dbReference>
<feature type="transmembrane region" description="Helical" evidence="2">
    <location>
        <begin position="93"/>
        <end position="113"/>
    </location>
</feature>
<gene>
    <name evidence="3" type="ORF">K1X11_021650</name>
</gene>
<organism evidence="3 4">
    <name type="scientific">Actomonas aquatica</name>
    <dbReference type="NCBI Taxonomy" id="2866162"/>
    <lineage>
        <taxon>Bacteria</taxon>
        <taxon>Pseudomonadati</taxon>
        <taxon>Verrucomicrobiota</taxon>
        <taxon>Opitutia</taxon>
        <taxon>Opitutales</taxon>
        <taxon>Opitutaceae</taxon>
        <taxon>Actomonas</taxon>
    </lineage>
</organism>
<dbReference type="EMBL" id="CP139781">
    <property type="protein sequence ID" value="WRQ87427.1"/>
    <property type="molecule type" value="Genomic_DNA"/>
</dbReference>
<evidence type="ECO:0000313" key="4">
    <source>
        <dbReference type="Proteomes" id="UP000738431"/>
    </source>
</evidence>
<feature type="transmembrane region" description="Helical" evidence="2">
    <location>
        <begin position="339"/>
        <end position="358"/>
    </location>
</feature>
<keyword evidence="2" id="KW-0472">Membrane</keyword>
<feature type="transmembrane region" description="Helical" evidence="2">
    <location>
        <begin position="167"/>
        <end position="189"/>
    </location>
</feature>
<feature type="transmembrane region" description="Helical" evidence="2">
    <location>
        <begin position="252"/>
        <end position="274"/>
    </location>
</feature>
<dbReference type="NCBIfam" id="TIGR00792">
    <property type="entry name" value="gph"/>
    <property type="match status" value="1"/>
</dbReference>
<dbReference type="RefSeq" id="WP_221030409.1">
    <property type="nucleotide sequence ID" value="NZ_CP139781.1"/>
</dbReference>
<feature type="transmembrane region" description="Helical" evidence="2">
    <location>
        <begin position="402"/>
        <end position="432"/>
    </location>
</feature>
<dbReference type="PANTHER" id="PTHR11328:SF24">
    <property type="entry name" value="MAJOR FACILITATOR SUPERFAMILY (MFS) PROFILE DOMAIN-CONTAINING PROTEIN"/>
    <property type="match status" value="1"/>
</dbReference>
<dbReference type="CDD" id="cd17332">
    <property type="entry name" value="MFS_MelB_like"/>
    <property type="match status" value="1"/>
</dbReference>
<feature type="transmembrane region" description="Helical" evidence="2">
    <location>
        <begin position="48"/>
        <end position="72"/>
    </location>
</feature>
<evidence type="ECO:0000313" key="3">
    <source>
        <dbReference type="EMBL" id="WRQ87427.1"/>
    </source>
</evidence>
<dbReference type="Gene3D" id="1.20.1250.20">
    <property type="entry name" value="MFS general substrate transporter like domains"/>
    <property type="match status" value="2"/>
</dbReference>
<name>A0ABZ1C7X2_9BACT</name>
<reference evidence="3 4" key="2">
    <citation type="submission" date="2023-12" db="EMBL/GenBank/DDBJ databases">
        <title>Description of an unclassified Opitutus bacterium of Verrucomicrobiota.</title>
        <authorList>
            <person name="Zhang D.-F."/>
        </authorList>
    </citation>
    <scope>NUCLEOTIDE SEQUENCE [LARGE SCALE GENOMIC DNA]</scope>
    <source>
        <strain evidence="3 4">WL0086</strain>
    </source>
</reference>
<dbReference type="InterPro" id="IPR036259">
    <property type="entry name" value="MFS_trans_sf"/>
</dbReference>
<dbReference type="Proteomes" id="UP000738431">
    <property type="component" value="Chromosome"/>
</dbReference>
<keyword evidence="2" id="KW-1133">Transmembrane helix</keyword>
<sequence>MAATPSAAAANPAADPTSEKLSVLEKTGFGVGDLASNLLFQTFNMFLLFFYTDVVGLGAGAIFWIFAVAKIWDMVNDPMMGAIADRTRTRWGAYRPYIFLLAIPYGISAYLLFTVPDLSDTAKIFYCGFTYILATMIYTGINIPYCALMGVMTPNIQERTAVSQYRFFLAFAGGWLINTFMVPLVTLFGDKPDSPTYNEEIGYDPVSGYPTAMIVFGVLATLLFFMTFFTTKERVKPVVAQKSRFRDDWNDLMGNRPWFILFISAVLNLGNVAVRNGAMIYFLSYCIEGGSTLLFTVNFGFFELEVTRTVLFMSLGQLATMLGVLPTKYLTKRFDKRTLYIWFMVLQGASYAAIYFVPADNFSLTMVFHLLGMFCAGPGPVIVFAMYADVADYSEWKNNRRATGLIIATILFAIKGGLWIGAQFNALVLWLIGYTKETATNPEVVHGLKLLFTWAPGLLAAGAGILLLKYTISDAQLKQIETDLQARKAAADA</sequence>
<dbReference type="Pfam" id="PF13347">
    <property type="entry name" value="MFS_2"/>
    <property type="match status" value="1"/>
</dbReference>
<protein>
    <submittedName>
        <fullName evidence="3">MFS transporter</fullName>
    </submittedName>
</protein>
<dbReference type="SUPFAM" id="SSF103473">
    <property type="entry name" value="MFS general substrate transporter"/>
    <property type="match status" value="1"/>
</dbReference>
<dbReference type="InterPro" id="IPR001927">
    <property type="entry name" value="Na/Gal_symport"/>
</dbReference>
<evidence type="ECO:0000256" key="2">
    <source>
        <dbReference type="SAM" id="Phobius"/>
    </source>
</evidence>
<feature type="transmembrane region" description="Helical" evidence="2">
    <location>
        <begin position="452"/>
        <end position="472"/>
    </location>
</feature>
<reference evidence="3 4" key="1">
    <citation type="submission" date="2021-08" db="EMBL/GenBank/DDBJ databases">
        <authorList>
            <person name="Zhang D."/>
            <person name="Zhang A."/>
            <person name="Wang L."/>
        </authorList>
    </citation>
    <scope>NUCLEOTIDE SEQUENCE [LARGE SCALE GENOMIC DNA]</scope>
    <source>
        <strain evidence="3 4">WL0086</strain>
    </source>
</reference>
<proteinExistence type="inferred from homology"/>
<evidence type="ECO:0000256" key="1">
    <source>
        <dbReference type="ARBA" id="ARBA00009617"/>
    </source>
</evidence>